<evidence type="ECO:0000313" key="1">
    <source>
        <dbReference type="EMBL" id="MEQ2426543.1"/>
    </source>
</evidence>
<dbReference type="SUPFAM" id="SSF69360">
    <property type="entry name" value="Cell wall binding repeat"/>
    <property type="match status" value="2"/>
</dbReference>
<dbReference type="EMBL" id="JBBMFM010000065">
    <property type="protein sequence ID" value="MEQ2426543.1"/>
    <property type="molecule type" value="Genomic_DNA"/>
</dbReference>
<comment type="caution">
    <text evidence="1">The sequence shown here is derived from an EMBL/GenBank/DDBJ whole genome shotgun (WGS) entry which is preliminary data.</text>
</comment>
<reference evidence="1 2" key="1">
    <citation type="submission" date="2024-03" db="EMBL/GenBank/DDBJ databases">
        <title>Human intestinal bacterial collection.</title>
        <authorList>
            <person name="Pauvert C."/>
            <person name="Hitch T.C.A."/>
            <person name="Clavel T."/>
        </authorList>
    </citation>
    <scope>NUCLEOTIDE SEQUENCE [LARGE SCALE GENOMIC DNA]</scope>
    <source>
        <strain evidence="1 2">CLA-SR-H021</strain>
    </source>
</reference>
<organism evidence="1 2">
    <name type="scientific">Enterocloster hominis</name>
    <name type="common">ex Hitch et al. 2024</name>
    <dbReference type="NCBI Taxonomy" id="1917870"/>
    <lineage>
        <taxon>Bacteria</taxon>
        <taxon>Bacillati</taxon>
        <taxon>Bacillota</taxon>
        <taxon>Clostridia</taxon>
        <taxon>Lachnospirales</taxon>
        <taxon>Lachnospiraceae</taxon>
        <taxon>Enterocloster</taxon>
    </lineage>
</organism>
<dbReference type="PANTHER" id="PTHR37841:SF1">
    <property type="entry name" value="DUF3298 DOMAIN-CONTAINING PROTEIN"/>
    <property type="match status" value="1"/>
</dbReference>
<protein>
    <submittedName>
        <fullName evidence="1">WG repeat-containing protein</fullName>
    </submittedName>
</protein>
<dbReference type="InterPro" id="IPR032774">
    <property type="entry name" value="WG_beta_rep"/>
</dbReference>
<accession>A0ABV1D9U6</accession>
<dbReference type="PANTHER" id="PTHR37841">
    <property type="entry name" value="GLR2918 PROTEIN"/>
    <property type="match status" value="1"/>
</dbReference>
<gene>
    <name evidence="1" type="ORF">WMQ36_16350</name>
</gene>
<name>A0ABV1D9U6_9FIRM</name>
<evidence type="ECO:0000313" key="2">
    <source>
        <dbReference type="Proteomes" id="UP001454086"/>
    </source>
</evidence>
<keyword evidence="2" id="KW-1185">Reference proteome</keyword>
<dbReference type="Pfam" id="PF14903">
    <property type="entry name" value="WG_beta_rep"/>
    <property type="match status" value="4"/>
</dbReference>
<dbReference type="RefSeq" id="WP_040381518.1">
    <property type="nucleotide sequence ID" value="NZ_JBBMFM010000065.1"/>
</dbReference>
<sequence>MRKLLFVFFLLAGLELVAAAGIFVTSGIYNDSSHPAAGQGNRYGDYQGTVEGEIYIYKDHDPRFHIITDPVLTDNPVSYSGGLVILERDGLYGYADFEGNRVTDIQYENAGRFSEGLSDVKKDGKYGFIDASGREIIPVIYDQVSPFENGYAAVRLDGKRGVIDRNGGIAVPIEHTHLFTGHDDIALTGANIKTGEGKGDYRTIYGFVNYREGTQVPYQYQSISNLSDGYYSVSKGAGYALMDPLGREVTEPVYDWIGSVSGRIAAACLDGRCGYIDLEGREMVPFGYDAAFLFCYGRGSVSKDGKWGYVDRNGREVIPLSYDFASNFQNGLAVVIKDGRYGLIDTNGKPRIPIQYDWVSALGEDGVITVMKDGRFGFVDAKGNEIAPAIYDHVYDFNGGYAKVELGGKTGYMDRRGRLVTPAAYDDPDGDKNSGTSNFYLQRDIGGDMIEVPLLPDVNVRVKKADSSFTGWYHKGWQVTGFYDNDGRKLASPGDGYEVYILPPRDVSYTYTGCYGKAMMFCYKNGDRYGLFCVADTDGPE</sequence>
<proteinExistence type="predicted"/>
<dbReference type="Proteomes" id="UP001454086">
    <property type="component" value="Unassembled WGS sequence"/>
</dbReference>